<evidence type="ECO:0000256" key="1">
    <source>
        <dbReference type="ARBA" id="ARBA00022603"/>
    </source>
</evidence>
<feature type="domain" description="Methyltransferase type 11" evidence="3">
    <location>
        <begin position="87"/>
        <end position="181"/>
    </location>
</feature>
<sequence length="272" mass="30540">MTTQASRPNIAHRIGGSSVFKKFMNGYWYPLLTRKLHGDDVVFLNYGYEEDPAMGIPLDADDEDNRYWIQMYHATATQVDLAGERVLEVSCGHGGGASYLMRTQRPASYTGLDFNAEGIEFCERRHQMPGLDFVHGDAEDLPMADGSIDAVVNIEASHAYGQLPRFLTEVARVLRPGGHFLYTDFRGRDEVPGWEATLADAPLRQLACREINGDVVRGMERNADRSLELIRRVLPSFLRPFGKQFAGVPGSGVYHDLETGKISYRIYLFTKD</sequence>
<dbReference type="InterPro" id="IPR029063">
    <property type="entry name" value="SAM-dependent_MTases_sf"/>
</dbReference>
<dbReference type="Pfam" id="PF08241">
    <property type="entry name" value="Methyltransf_11"/>
    <property type="match status" value="1"/>
</dbReference>
<keyword evidence="5" id="KW-1185">Reference proteome</keyword>
<keyword evidence="1 4" id="KW-0489">Methyltransferase</keyword>
<dbReference type="InterPro" id="IPR054877">
    <property type="entry name" value="PthPhpthDimycoMt"/>
</dbReference>
<dbReference type="Proteomes" id="UP000467193">
    <property type="component" value="Chromosome"/>
</dbReference>
<evidence type="ECO:0000313" key="5">
    <source>
        <dbReference type="Proteomes" id="UP000467193"/>
    </source>
</evidence>
<protein>
    <submittedName>
        <fullName evidence="4">Phthiotriol/phenolphthiotriol dimycocerosates methyltransferase</fullName>
    </submittedName>
</protein>
<dbReference type="Gene3D" id="3.40.50.150">
    <property type="entry name" value="Vaccinia Virus protein VP39"/>
    <property type="match status" value="1"/>
</dbReference>
<dbReference type="GO" id="GO:0032259">
    <property type="term" value="P:methylation"/>
    <property type="evidence" value="ECO:0007669"/>
    <property type="project" value="UniProtKB-KW"/>
</dbReference>
<evidence type="ECO:0000259" key="3">
    <source>
        <dbReference type="Pfam" id="PF08241"/>
    </source>
</evidence>
<dbReference type="InterPro" id="IPR050447">
    <property type="entry name" value="Erg6_SMT_methyltransf"/>
</dbReference>
<dbReference type="CDD" id="cd02440">
    <property type="entry name" value="AdoMet_MTases"/>
    <property type="match status" value="1"/>
</dbReference>
<reference evidence="4 5" key="1">
    <citation type="journal article" date="2019" name="Emerg. Microbes Infect.">
        <title>Comprehensive subspecies identification of 175 nontuberculous mycobacteria species based on 7547 genomic profiles.</title>
        <authorList>
            <person name="Matsumoto Y."/>
            <person name="Kinjo T."/>
            <person name="Motooka D."/>
            <person name="Nabeya D."/>
            <person name="Jung N."/>
            <person name="Uechi K."/>
            <person name="Horii T."/>
            <person name="Iida T."/>
            <person name="Fujita J."/>
            <person name="Nakamura S."/>
        </authorList>
    </citation>
    <scope>NUCLEOTIDE SEQUENCE [LARGE SCALE GENOMIC DNA]</scope>
    <source>
        <strain evidence="4 5">JCM 17899</strain>
    </source>
</reference>
<gene>
    <name evidence="4" type="ORF">MSEDJ_33180</name>
</gene>
<dbReference type="SUPFAM" id="SSF53335">
    <property type="entry name" value="S-adenosyl-L-methionine-dependent methyltransferases"/>
    <property type="match status" value="1"/>
</dbReference>
<dbReference type="NCBIfam" id="NF045823">
    <property type="entry name" value="PthPhpthDimycoMt"/>
    <property type="match status" value="1"/>
</dbReference>
<keyword evidence="2 4" id="KW-0808">Transferase</keyword>
<dbReference type="EMBL" id="AP022588">
    <property type="protein sequence ID" value="BBY29222.1"/>
    <property type="molecule type" value="Genomic_DNA"/>
</dbReference>
<dbReference type="InterPro" id="IPR013216">
    <property type="entry name" value="Methyltransf_11"/>
</dbReference>
<proteinExistence type="predicted"/>
<dbReference type="PANTHER" id="PTHR44068">
    <property type="entry name" value="ZGC:194242"/>
    <property type="match status" value="1"/>
</dbReference>
<evidence type="ECO:0000313" key="4">
    <source>
        <dbReference type="EMBL" id="BBY29222.1"/>
    </source>
</evidence>
<dbReference type="GO" id="GO:0003838">
    <property type="term" value="F:sterol 24-C-methyltransferase activity"/>
    <property type="evidence" value="ECO:0007669"/>
    <property type="project" value="TreeGrafter"/>
</dbReference>
<dbReference type="PANTHER" id="PTHR44068:SF1">
    <property type="entry name" value="HYPOTHETICAL LOC100005854"/>
    <property type="match status" value="1"/>
</dbReference>
<organism evidence="4 5">
    <name type="scientific">Mycolicibacterium sediminis</name>
    <dbReference type="NCBI Taxonomy" id="1286180"/>
    <lineage>
        <taxon>Bacteria</taxon>
        <taxon>Bacillati</taxon>
        <taxon>Actinomycetota</taxon>
        <taxon>Actinomycetes</taxon>
        <taxon>Mycobacteriales</taxon>
        <taxon>Mycobacteriaceae</taxon>
        <taxon>Mycolicibacterium</taxon>
    </lineage>
</organism>
<accession>A0A7I7QSK0</accession>
<evidence type="ECO:0000256" key="2">
    <source>
        <dbReference type="ARBA" id="ARBA00022679"/>
    </source>
</evidence>
<name>A0A7I7QSK0_9MYCO</name>
<dbReference type="GO" id="GO:0016126">
    <property type="term" value="P:sterol biosynthetic process"/>
    <property type="evidence" value="ECO:0007669"/>
    <property type="project" value="TreeGrafter"/>
</dbReference>
<dbReference type="RefSeq" id="WP_343044032.1">
    <property type="nucleotide sequence ID" value="NZ_AP022588.1"/>
</dbReference>
<dbReference type="KEGG" id="msei:MSEDJ_33180"/>
<dbReference type="AlphaFoldDB" id="A0A7I7QSK0"/>